<comment type="similarity">
    <text evidence="3">Belongs to the UbiA prenyltransferase family.</text>
</comment>
<evidence type="ECO:0000256" key="7">
    <source>
        <dbReference type="ARBA" id="ARBA00023136"/>
    </source>
</evidence>
<dbReference type="Gene3D" id="1.10.357.140">
    <property type="entry name" value="UbiA prenyltransferase"/>
    <property type="match status" value="1"/>
</dbReference>
<dbReference type="GO" id="GO:0005743">
    <property type="term" value="C:mitochondrial inner membrane"/>
    <property type="evidence" value="ECO:0007669"/>
    <property type="project" value="TreeGrafter"/>
</dbReference>
<keyword evidence="7 8" id="KW-0472">Membrane</keyword>
<dbReference type="Ensembl" id="ENSMMNT00015001877.1">
    <property type="protein sequence ID" value="ENSMMNP00015001700.1"/>
    <property type="gene ID" value="ENSMMNG00015001321.1"/>
</dbReference>
<organism evidence="9 10">
    <name type="scientific">Monodon monoceros</name>
    <name type="common">Narwhal</name>
    <name type="synonym">Ceratodon monodon</name>
    <dbReference type="NCBI Taxonomy" id="40151"/>
    <lineage>
        <taxon>Eukaryota</taxon>
        <taxon>Metazoa</taxon>
        <taxon>Chordata</taxon>
        <taxon>Craniata</taxon>
        <taxon>Vertebrata</taxon>
        <taxon>Euteleostomi</taxon>
        <taxon>Mammalia</taxon>
        <taxon>Eutheria</taxon>
        <taxon>Laurasiatheria</taxon>
        <taxon>Artiodactyla</taxon>
        <taxon>Whippomorpha</taxon>
        <taxon>Cetacea</taxon>
        <taxon>Odontoceti</taxon>
        <taxon>Monodontidae</taxon>
        <taxon>Monodon</taxon>
    </lineage>
</organism>
<evidence type="ECO:0000256" key="5">
    <source>
        <dbReference type="ARBA" id="ARBA00022692"/>
    </source>
</evidence>
<evidence type="ECO:0000313" key="9">
    <source>
        <dbReference type="Ensembl" id="ENSMMNP00015001700.1"/>
    </source>
</evidence>
<evidence type="ECO:0000256" key="8">
    <source>
        <dbReference type="SAM" id="Phobius"/>
    </source>
</evidence>
<dbReference type="InterPro" id="IPR000537">
    <property type="entry name" value="UbiA_prenyltransferase"/>
</dbReference>
<comment type="cofactor">
    <cofactor evidence="1">
        <name>Mg(2+)</name>
        <dbReference type="ChEBI" id="CHEBI:18420"/>
    </cofactor>
</comment>
<comment type="subcellular location">
    <subcellularLocation>
        <location evidence="2">Membrane</location>
        <topology evidence="2">Multi-pass membrane protein</topology>
    </subcellularLocation>
</comment>
<dbReference type="PANTHER" id="PTHR11048:SF28">
    <property type="entry name" value="4-HYDROXYBENZOATE POLYPRENYLTRANSFERASE, MITOCHONDRIAL"/>
    <property type="match status" value="1"/>
</dbReference>
<sequence length="219" mass="24129">MLGAWLWGSHGRSLALAHAAHELHTGDWRPSAGLGPGGRRLSLSAAGIVNSVPHRLQPHLFLMRLDKPIGIWLRHLPCTRSTALAAQPGCFPDWYVLSLSGTGAVLLREAGCTINDMWDQDYDKKVPETASHPIATGDISTFQSFVFLGEQLNLALGVLLCLNYYSIALGAASLLLVITYPLMKRITYWSPLALGRQMKQRKIQIIEWKISKLSLSGDF</sequence>
<feature type="transmembrane region" description="Helical" evidence="8">
    <location>
        <begin position="154"/>
        <end position="178"/>
    </location>
</feature>
<keyword evidence="5 8" id="KW-0812">Transmembrane</keyword>
<keyword evidence="4" id="KW-0808">Transferase</keyword>
<accession>A0A8C6F0N4</accession>
<evidence type="ECO:0000256" key="4">
    <source>
        <dbReference type="ARBA" id="ARBA00022679"/>
    </source>
</evidence>
<dbReference type="PANTHER" id="PTHR11048">
    <property type="entry name" value="PRENYLTRANSFERASES"/>
    <property type="match status" value="1"/>
</dbReference>
<keyword evidence="10" id="KW-1185">Reference proteome</keyword>
<reference evidence="9" key="2">
    <citation type="submission" date="2025-09" db="UniProtKB">
        <authorList>
            <consortium name="Ensembl"/>
        </authorList>
    </citation>
    <scope>IDENTIFICATION</scope>
</reference>
<evidence type="ECO:0008006" key="11">
    <source>
        <dbReference type="Google" id="ProtNLM"/>
    </source>
</evidence>
<keyword evidence="6 8" id="KW-1133">Transmembrane helix</keyword>
<evidence type="ECO:0000256" key="6">
    <source>
        <dbReference type="ARBA" id="ARBA00022989"/>
    </source>
</evidence>
<dbReference type="InterPro" id="IPR039653">
    <property type="entry name" value="Prenyltransferase"/>
</dbReference>
<dbReference type="InterPro" id="IPR044878">
    <property type="entry name" value="UbiA_sf"/>
</dbReference>
<dbReference type="GO" id="GO:0004659">
    <property type="term" value="F:prenyltransferase activity"/>
    <property type="evidence" value="ECO:0007669"/>
    <property type="project" value="UniProtKB-ARBA"/>
</dbReference>
<dbReference type="CDD" id="cd13959">
    <property type="entry name" value="PT_UbiA_COQ2"/>
    <property type="match status" value="1"/>
</dbReference>
<evidence type="ECO:0000313" key="10">
    <source>
        <dbReference type="Proteomes" id="UP000694561"/>
    </source>
</evidence>
<dbReference type="GeneTree" id="ENSGT00940000153771"/>
<dbReference type="Pfam" id="PF01040">
    <property type="entry name" value="UbiA"/>
    <property type="match status" value="1"/>
</dbReference>
<proteinExistence type="inferred from homology"/>
<dbReference type="Proteomes" id="UP000694561">
    <property type="component" value="Unplaced"/>
</dbReference>
<name>A0A8C6F0N4_MONMO</name>
<protein>
    <recommendedName>
        <fullName evidence="11">4-hydroxybenzoate polyprenyltransferase, mitochondrial</fullName>
    </recommendedName>
</protein>
<evidence type="ECO:0000256" key="1">
    <source>
        <dbReference type="ARBA" id="ARBA00001946"/>
    </source>
</evidence>
<evidence type="ECO:0000256" key="3">
    <source>
        <dbReference type="ARBA" id="ARBA00005985"/>
    </source>
</evidence>
<evidence type="ECO:0000256" key="2">
    <source>
        <dbReference type="ARBA" id="ARBA00004141"/>
    </source>
</evidence>
<reference evidence="9" key="1">
    <citation type="submission" date="2025-08" db="UniProtKB">
        <authorList>
            <consortium name="Ensembl"/>
        </authorList>
    </citation>
    <scope>IDENTIFICATION</scope>
</reference>
<dbReference type="AlphaFoldDB" id="A0A8C6F0N4"/>
<dbReference type="GO" id="GO:0006744">
    <property type="term" value="P:ubiquinone biosynthetic process"/>
    <property type="evidence" value="ECO:0007669"/>
    <property type="project" value="TreeGrafter"/>
</dbReference>